<evidence type="ECO:0008006" key="12">
    <source>
        <dbReference type="Google" id="ProtNLM"/>
    </source>
</evidence>
<evidence type="ECO:0000259" key="9">
    <source>
        <dbReference type="PROSITE" id="PS50081"/>
    </source>
</evidence>
<dbReference type="PANTHER" id="PTHR45872:SF2">
    <property type="entry name" value="RHO GUANINE NUCLEOTIDE EXCHANGE FACTOR 2, ISOFORM D"/>
    <property type="match status" value="1"/>
</dbReference>
<feature type="compositionally biased region" description="Low complexity" evidence="7">
    <location>
        <begin position="984"/>
        <end position="995"/>
    </location>
</feature>
<feature type="region of interest" description="Disordered" evidence="7">
    <location>
        <begin position="90"/>
        <end position="128"/>
    </location>
</feature>
<dbReference type="Pfam" id="PF00130">
    <property type="entry name" value="C1_1"/>
    <property type="match status" value="1"/>
</dbReference>
<dbReference type="Gene3D" id="2.30.29.30">
    <property type="entry name" value="Pleckstrin-homology domain (PH domain)/Phosphotyrosine-binding domain (PTB)"/>
    <property type="match status" value="1"/>
</dbReference>
<evidence type="ECO:0000256" key="4">
    <source>
        <dbReference type="ARBA" id="ARBA00022723"/>
    </source>
</evidence>
<feature type="compositionally biased region" description="Polar residues" evidence="7">
    <location>
        <begin position="653"/>
        <end position="664"/>
    </location>
</feature>
<evidence type="ECO:0000256" key="7">
    <source>
        <dbReference type="SAM" id="MobiDB-lite"/>
    </source>
</evidence>
<dbReference type="SUPFAM" id="SSF48065">
    <property type="entry name" value="DBL homology domain (DH-domain)"/>
    <property type="match status" value="1"/>
</dbReference>
<dbReference type="InterPro" id="IPR002219">
    <property type="entry name" value="PKC_DAG/PE"/>
</dbReference>
<dbReference type="InterPro" id="IPR041020">
    <property type="entry name" value="PH_16"/>
</dbReference>
<keyword evidence="5" id="KW-0862">Zinc</keyword>
<proteinExistence type="predicted"/>
<dbReference type="PROSITE" id="PS50081">
    <property type="entry name" value="ZF_DAG_PE_2"/>
    <property type="match status" value="1"/>
</dbReference>
<gene>
    <name evidence="10" type="ORF">CUNI_LOCUS1174</name>
</gene>
<name>A0A8S3YMR8_9EUPU</name>
<dbReference type="Proteomes" id="UP000678393">
    <property type="component" value="Unassembled WGS sequence"/>
</dbReference>
<evidence type="ECO:0000256" key="3">
    <source>
        <dbReference type="ARBA" id="ARBA00022553"/>
    </source>
</evidence>
<dbReference type="Gene3D" id="1.20.900.10">
    <property type="entry name" value="Dbl homology (DH) domain"/>
    <property type="match status" value="1"/>
</dbReference>
<dbReference type="EMBL" id="CAJHNH020000140">
    <property type="protein sequence ID" value="CAG5115616.1"/>
    <property type="molecule type" value="Genomic_DNA"/>
</dbReference>
<organism evidence="10 11">
    <name type="scientific">Candidula unifasciata</name>
    <dbReference type="NCBI Taxonomy" id="100452"/>
    <lineage>
        <taxon>Eukaryota</taxon>
        <taxon>Metazoa</taxon>
        <taxon>Spiralia</taxon>
        <taxon>Lophotrochozoa</taxon>
        <taxon>Mollusca</taxon>
        <taxon>Gastropoda</taxon>
        <taxon>Heterobranchia</taxon>
        <taxon>Euthyneura</taxon>
        <taxon>Panpulmonata</taxon>
        <taxon>Eupulmonata</taxon>
        <taxon>Stylommatophora</taxon>
        <taxon>Helicina</taxon>
        <taxon>Helicoidea</taxon>
        <taxon>Geomitridae</taxon>
        <taxon>Candidula</taxon>
    </lineage>
</organism>
<evidence type="ECO:0000313" key="11">
    <source>
        <dbReference type="Proteomes" id="UP000678393"/>
    </source>
</evidence>
<evidence type="ECO:0000256" key="5">
    <source>
        <dbReference type="ARBA" id="ARBA00022833"/>
    </source>
</evidence>
<protein>
    <recommendedName>
        <fullName evidence="12">Guanine nucleotide exchange factor</fullName>
    </recommendedName>
</protein>
<dbReference type="InterPro" id="IPR000219">
    <property type="entry name" value="DH_dom"/>
</dbReference>
<dbReference type="SMART" id="SM00109">
    <property type="entry name" value="C1"/>
    <property type="match status" value="1"/>
</dbReference>
<comment type="caution">
    <text evidence="10">The sequence shown here is derived from an EMBL/GenBank/DDBJ whole genome shotgun (WGS) entry which is preliminary data.</text>
</comment>
<feature type="compositionally biased region" description="Basic and acidic residues" evidence="7">
    <location>
        <begin position="196"/>
        <end position="214"/>
    </location>
</feature>
<dbReference type="Pfam" id="PF00621">
    <property type="entry name" value="RhoGEF"/>
    <property type="match status" value="1"/>
</dbReference>
<feature type="domain" description="Phorbol-ester/DAG-type" evidence="9">
    <location>
        <begin position="22"/>
        <end position="72"/>
    </location>
</feature>
<dbReference type="GO" id="GO:0001664">
    <property type="term" value="F:G protein-coupled receptor binding"/>
    <property type="evidence" value="ECO:0007669"/>
    <property type="project" value="TreeGrafter"/>
</dbReference>
<dbReference type="Pfam" id="PF17838">
    <property type="entry name" value="PH_16"/>
    <property type="match status" value="1"/>
</dbReference>
<dbReference type="CDD" id="cd00160">
    <property type="entry name" value="RhoGEF"/>
    <property type="match status" value="1"/>
</dbReference>
<dbReference type="GO" id="GO:0007186">
    <property type="term" value="P:G protein-coupled receptor signaling pathway"/>
    <property type="evidence" value="ECO:0007669"/>
    <property type="project" value="TreeGrafter"/>
</dbReference>
<dbReference type="InterPro" id="IPR011993">
    <property type="entry name" value="PH-like_dom_sf"/>
</dbReference>
<dbReference type="Gene3D" id="3.30.60.20">
    <property type="match status" value="1"/>
</dbReference>
<feature type="region of interest" description="Disordered" evidence="7">
    <location>
        <begin position="707"/>
        <end position="745"/>
    </location>
</feature>
<dbReference type="GO" id="GO:0046872">
    <property type="term" value="F:metal ion binding"/>
    <property type="evidence" value="ECO:0007669"/>
    <property type="project" value="UniProtKB-KW"/>
</dbReference>
<keyword evidence="11" id="KW-1185">Reference proteome</keyword>
<feature type="domain" description="DH" evidence="8">
    <location>
        <begin position="282"/>
        <end position="471"/>
    </location>
</feature>
<feature type="compositionally biased region" description="Low complexity" evidence="7">
    <location>
        <begin position="215"/>
        <end position="234"/>
    </location>
</feature>
<evidence type="ECO:0000313" key="10">
    <source>
        <dbReference type="EMBL" id="CAG5115616.1"/>
    </source>
</evidence>
<evidence type="ECO:0000259" key="8">
    <source>
        <dbReference type="PROSITE" id="PS50010"/>
    </source>
</evidence>
<dbReference type="SUPFAM" id="SSF57889">
    <property type="entry name" value="Cysteine-rich domain"/>
    <property type="match status" value="1"/>
</dbReference>
<comment type="subcellular location">
    <subcellularLocation>
        <location evidence="1">Cytoplasm</location>
    </subcellularLocation>
</comment>
<keyword evidence="4" id="KW-0479">Metal-binding</keyword>
<keyword evidence="3" id="KW-0597">Phosphoprotein</keyword>
<dbReference type="PROSITE" id="PS50010">
    <property type="entry name" value="DH_2"/>
    <property type="match status" value="1"/>
</dbReference>
<dbReference type="PANTHER" id="PTHR45872">
    <property type="entry name" value="RHO GUANINE NUCLEOTIDE EXCHANGE FACTOR 2, ISOFORM D"/>
    <property type="match status" value="1"/>
</dbReference>
<sequence length="1009" mass="112622">MKDKKSLKFPGSRSSRAKALKGHQFNLQHFYVTTFCTFCGNLVWGVGYQGYVCQNCEIVLHKTCAEEITETCCGKKKIRPRIQIPGVIQTRRQTQQQQPQPPSEPQSTTPGRSPSNADVTTQPFPKEEDTDLTVVFSATATLSGSHSVQNMVNRFLGMASPTGTSGGSTTVTSQEAGDITPNLNRTGSLNNKKKSERPARRAKSDVDVDPDTFKEINQSASSSASSLSNRSIESPGNSTDNVSELLRAQYDDPDMDLEPELPPLKQVLSDEVLRKLKPKEKKRQEVINELFYTERAHLRNLKVLDLLFNRPMFQEKGIMAELARALFPNMEEMISLHVTFVRDIKDRSLSTPVVKEVGDLLLKRFDGDAGERFRKGCAEYCRNQAFALDALKKQTRKEPKLQQFLHDAESNSLCRRLQLKDLVPSQMQRLTKYPLLIDNLLKYTLSQSEEYRRIERALERCKHILAYVNQAVKECENYHKLKDIQKKLDRRPLEGLNDPAVAELKNLDLTQHKLIFDSPLTWKLRSHRTVDLHVLLLEDLLVLLQKSVLAFLHRYVLKCQNTNVQSARDDKYTHFPVLKLQNLLARTLATEKRSFFVVNISESRAQMYEFTAVSSELRLKWCKLINDKADEFKRMSNLSQQTPRERNAHPRIPQNNSSLPSETSGPALDDIYEVTDQLSRRLAIGEDQHSEGELILPEEVHISDAVTTKTSEVSSPQATLSPVVSCQQTQPPPQLQQQPSLGSPVPMEQLKTMAAEMNAILSKLAGAINSGQDEKQVLRQELERAQLSLEGLKQMKKQMTEAGTSPSDKTSMASSVDLRIKEATVTQLEESVEHLSFYGEVPTEVDPVIATETQTVEARQMTEDYDDDSNEVSVADLPLPDLVSLCEVDIVSLTQRRHDVDVDDSEVESDDCDTLNSKANYHQDLSGATTTFGDIPGEMLEKHAAVSYQASSSVLHSEMVTSADDDDDNGGGACGDGYEASFKGDSQVGSSSVDGNVIDRSGGGDVGAV</sequence>
<keyword evidence="6" id="KW-0175">Coiled coil</keyword>
<dbReference type="SMART" id="SM00325">
    <property type="entry name" value="RhoGEF"/>
    <property type="match status" value="1"/>
</dbReference>
<dbReference type="SUPFAM" id="SSF50729">
    <property type="entry name" value="PH domain-like"/>
    <property type="match status" value="1"/>
</dbReference>
<feature type="compositionally biased region" description="Polar residues" evidence="7">
    <location>
        <begin position="111"/>
        <end position="123"/>
    </location>
</feature>
<dbReference type="OrthoDB" id="2272012at2759"/>
<dbReference type="InterPro" id="IPR046349">
    <property type="entry name" value="C1-like_sf"/>
</dbReference>
<feature type="region of interest" description="Disordered" evidence="7">
    <location>
        <begin position="159"/>
        <end position="240"/>
    </location>
</feature>
<feature type="coiled-coil region" evidence="6">
    <location>
        <begin position="768"/>
        <end position="802"/>
    </location>
</feature>
<accession>A0A8S3YMR8</accession>
<reference evidence="10" key="1">
    <citation type="submission" date="2021-04" db="EMBL/GenBank/DDBJ databases">
        <authorList>
            <consortium name="Molecular Ecology Group"/>
        </authorList>
    </citation>
    <scope>NUCLEOTIDE SEQUENCE</scope>
</reference>
<feature type="region of interest" description="Disordered" evidence="7">
    <location>
        <begin position="961"/>
        <end position="1009"/>
    </location>
</feature>
<evidence type="ECO:0000256" key="2">
    <source>
        <dbReference type="ARBA" id="ARBA00022490"/>
    </source>
</evidence>
<evidence type="ECO:0000256" key="1">
    <source>
        <dbReference type="ARBA" id="ARBA00004496"/>
    </source>
</evidence>
<dbReference type="AlphaFoldDB" id="A0A8S3YMR8"/>
<feature type="compositionally biased region" description="Polar residues" evidence="7">
    <location>
        <begin position="181"/>
        <end position="190"/>
    </location>
</feature>
<dbReference type="GO" id="GO:0005085">
    <property type="term" value="F:guanyl-nucleotide exchange factor activity"/>
    <property type="evidence" value="ECO:0007669"/>
    <property type="project" value="InterPro"/>
</dbReference>
<dbReference type="InterPro" id="IPR035899">
    <property type="entry name" value="DBL_dom_sf"/>
</dbReference>
<dbReference type="GO" id="GO:0005737">
    <property type="term" value="C:cytoplasm"/>
    <property type="evidence" value="ECO:0007669"/>
    <property type="project" value="UniProtKB-SubCell"/>
</dbReference>
<feature type="region of interest" description="Disordered" evidence="7">
    <location>
        <begin position="636"/>
        <end position="667"/>
    </location>
</feature>
<evidence type="ECO:0000256" key="6">
    <source>
        <dbReference type="SAM" id="Coils"/>
    </source>
</evidence>
<keyword evidence="2" id="KW-0963">Cytoplasm</keyword>
<feature type="compositionally biased region" description="Polar residues" evidence="7">
    <location>
        <begin position="707"/>
        <end position="726"/>
    </location>
</feature>